<feature type="transmembrane region" description="Helical" evidence="5">
    <location>
        <begin position="49"/>
        <end position="69"/>
    </location>
</feature>
<sequence length="382" mass="41171">MSPESRSTFVSTLVDHSPRMDGEKNHTILQDDRLNQIDHDPVHASWQAWVVQAAVMILNAAVNLTWLTASSAPEATSIWLHVSLPILNWLANASAIINTIVSIPTAWAYERFGIKTTLLIAALINMTGCWIRFMAVFVAPDYRYTLVMLGHAFAGIAGPMTTNLLLSDVKLLVIAIVGTVAAAVIPFIPSKPKFSPSVSATQERLNVWAGIKNLFQNKEFIWLLILSSTAIGMALCYSAIIMEAIIPFGYTEAQAGLCVAILFISGFVGAVLPNAFSVVILACIANGFFSYGLISVYLELASEVTYPVPESVSNCVISATCTITAFLFTVMLDALRAGPESTPPLHMQNSCIAAALIVAIGSLPCLFLKGEMKRLAVDMSVT</sequence>
<dbReference type="OrthoDB" id="422206at2759"/>
<protein>
    <submittedName>
        <fullName evidence="6">MFS general substrate transporter</fullName>
    </submittedName>
</protein>
<dbReference type="EMBL" id="MCGT01000024">
    <property type="protein sequence ID" value="ORX50180.1"/>
    <property type="molecule type" value="Genomic_DNA"/>
</dbReference>
<keyword evidence="7" id="KW-1185">Reference proteome</keyword>
<feature type="transmembrane region" description="Helical" evidence="5">
    <location>
        <begin position="278"/>
        <end position="300"/>
    </location>
</feature>
<evidence type="ECO:0000256" key="5">
    <source>
        <dbReference type="SAM" id="Phobius"/>
    </source>
</evidence>
<evidence type="ECO:0000256" key="3">
    <source>
        <dbReference type="ARBA" id="ARBA00022989"/>
    </source>
</evidence>
<name>A0A1X2GBV2_9FUNG</name>
<dbReference type="InterPro" id="IPR049680">
    <property type="entry name" value="FLVCR1-2_SLC49-like"/>
</dbReference>
<dbReference type="InterPro" id="IPR036259">
    <property type="entry name" value="MFS_trans_sf"/>
</dbReference>
<feature type="transmembrane region" description="Helical" evidence="5">
    <location>
        <begin position="116"/>
        <end position="138"/>
    </location>
</feature>
<feature type="transmembrane region" description="Helical" evidence="5">
    <location>
        <begin position="312"/>
        <end position="332"/>
    </location>
</feature>
<feature type="transmembrane region" description="Helical" evidence="5">
    <location>
        <begin position="89"/>
        <end position="109"/>
    </location>
</feature>
<evidence type="ECO:0000313" key="6">
    <source>
        <dbReference type="EMBL" id="ORX50180.1"/>
    </source>
</evidence>
<dbReference type="GO" id="GO:0016020">
    <property type="term" value="C:membrane"/>
    <property type="evidence" value="ECO:0007669"/>
    <property type="project" value="UniProtKB-SubCell"/>
</dbReference>
<dbReference type="PANTHER" id="PTHR10924:SF6">
    <property type="entry name" value="SOLUTE CARRIER FAMILY 49 MEMBER A3"/>
    <property type="match status" value="1"/>
</dbReference>
<keyword evidence="4 5" id="KW-0472">Membrane</keyword>
<feature type="transmembrane region" description="Helical" evidence="5">
    <location>
        <begin position="253"/>
        <end position="272"/>
    </location>
</feature>
<organism evidence="6 7">
    <name type="scientific">Hesseltinella vesiculosa</name>
    <dbReference type="NCBI Taxonomy" id="101127"/>
    <lineage>
        <taxon>Eukaryota</taxon>
        <taxon>Fungi</taxon>
        <taxon>Fungi incertae sedis</taxon>
        <taxon>Mucoromycota</taxon>
        <taxon>Mucoromycotina</taxon>
        <taxon>Mucoromycetes</taxon>
        <taxon>Mucorales</taxon>
        <taxon>Cunninghamellaceae</taxon>
        <taxon>Hesseltinella</taxon>
    </lineage>
</organism>
<feature type="transmembrane region" description="Helical" evidence="5">
    <location>
        <begin position="144"/>
        <end position="166"/>
    </location>
</feature>
<evidence type="ECO:0000256" key="1">
    <source>
        <dbReference type="ARBA" id="ARBA00004141"/>
    </source>
</evidence>
<dbReference type="Gene3D" id="1.20.1250.20">
    <property type="entry name" value="MFS general substrate transporter like domains"/>
    <property type="match status" value="1"/>
</dbReference>
<feature type="transmembrane region" description="Helical" evidence="5">
    <location>
        <begin position="171"/>
        <end position="189"/>
    </location>
</feature>
<comment type="subcellular location">
    <subcellularLocation>
        <location evidence="1">Membrane</location>
        <topology evidence="1">Multi-pass membrane protein</topology>
    </subcellularLocation>
</comment>
<reference evidence="6 7" key="1">
    <citation type="submission" date="2016-07" db="EMBL/GenBank/DDBJ databases">
        <title>Pervasive Adenine N6-methylation of Active Genes in Fungi.</title>
        <authorList>
            <consortium name="DOE Joint Genome Institute"/>
            <person name="Mondo S.J."/>
            <person name="Dannebaum R.O."/>
            <person name="Kuo R.C."/>
            <person name="Labutti K."/>
            <person name="Haridas S."/>
            <person name="Kuo A."/>
            <person name="Salamov A."/>
            <person name="Ahrendt S.R."/>
            <person name="Lipzen A."/>
            <person name="Sullivan W."/>
            <person name="Andreopoulos W.B."/>
            <person name="Clum A."/>
            <person name="Lindquist E."/>
            <person name="Daum C."/>
            <person name="Ramamoorthy G.K."/>
            <person name="Gryganskyi A."/>
            <person name="Culley D."/>
            <person name="Magnuson J.K."/>
            <person name="James T.Y."/>
            <person name="O'Malley M.A."/>
            <person name="Stajich J.E."/>
            <person name="Spatafora J.W."/>
            <person name="Visel A."/>
            <person name="Grigoriev I.V."/>
        </authorList>
    </citation>
    <scope>NUCLEOTIDE SEQUENCE [LARGE SCALE GENOMIC DNA]</scope>
    <source>
        <strain evidence="6 7">NRRL 3301</strain>
    </source>
</reference>
<dbReference type="PANTHER" id="PTHR10924">
    <property type="entry name" value="MAJOR FACILITATOR SUPERFAMILY PROTEIN-RELATED"/>
    <property type="match status" value="1"/>
</dbReference>
<proteinExistence type="predicted"/>
<dbReference type="Proteomes" id="UP000242146">
    <property type="component" value="Unassembled WGS sequence"/>
</dbReference>
<evidence type="ECO:0000256" key="2">
    <source>
        <dbReference type="ARBA" id="ARBA00022692"/>
    </source>
</evidence>
<keyword evidence="2 5" id="KW-0812">Transmembrane</keyword>
<comment type="caution">
    <text evidence="6">The sequence shown here is derived from an EMBL/GenBank/DDBJ whole genome shotgun (WGS) entry which is preliminary data.</text>
</comment>
<dbReference type="SUPFAM" id="SSF103473">
    <property type="entry name" value="MFS general substrate transporter"/>
    <property type="match status" value="1"/>
</dbReference>
<feature type="transmembrane region" description="Helical" evidence="5">
    <location>
        <begin position="220"/>
        <end position="241"/>
    </location>
</feature>
<gene>
    <name evidence="6" type="ORF">DM01DRAFT_1363741</name>
</gene>
<evidence type="ECO:0000256" key="4">
    <source>
        <dbReference type="ARBA" id="ARBA00023136"/>
    </source>
</evidence>
<feature type="transmembrane region" description="Helical" evidence="5">
    <location>
        <begin position="352"/>
        <end position="370"/>
    </location>
</feature>
<keyword evidence="3 5" id="KW-1133">Transmembrane helix</keyword>
<dbReference type="AlphaFoldDB" id="A0A1X2GBV2"/>
<evidence type="ECO:0000313" key="7">
    <source>
        <dbReference type="Proteomes" id="UP000242146"/>
    </source>
</evidence>
<accession>A0A1X2GBV2</accession>